<reference evidence="3" key="2">
    <citation type="submission" date="2015-01" db="EMBL/GenBank/DDBJ databases">
        <title>Evolutionary Origins and Diversification of the Mycorrhizal Mutualists.</title>
        <authorList>
            <consortium name="DOE Joint Genome Institute"/>
            <consortium name="Mycorrhizal Genomics Consortium"/>
            <person name="Kohler A."/>
            <person name="Kuo A."/>
            <person name="Nagy L.G."/>
            <person name="Floudas D."/>
            <person name="Copeland A."/>
            <person name="Barry K.W."/>
            <person name="Cichocki N."/>
            <person name="Veneault-Fourrey C."/>
            <person name="LaButti K."/>
            <person name="Lindquist E.A."/>
            <person name="Lipzen A."/>
            <person name="Lundell T."/>
            <person name="Morin E."/>
            <person name="Murat C."/>
            <person name="Riley R."/>
            <person name="Ohm R."/>
            <person name="Sun H."/>
            <person name="Tunlid A."/>
            <person name="Henrissat B."/>
            <person name="Grigoriev I.V."/>
            <person name="Hibbett D.S."/>
            <person name="Martin F."/>
        </authorList>
    </citation>
    <scope>NUCLEOTIDE SEQUENCE [LARGE SCALE GENOMIC DNA]</scope>
    <source>
        <strain evidence="3">ATCC 200175</strain>
    </source>
</reference>
<evidence type="ECO:0000256" key="1">
    <source>
        <dbReference type="SAM" id="MobiDB-lite"/>
    </source>
</evidence>
<feature type="compositionally biased region" description="Basic residues" evidence="1">
    <location>
        <begin position="194"/>
        <end position="207"/>
    </location>
</feature>
<dbReference type="AlphaFoldDB" id="A0A0C9TK14"/>
<organism evidence="2 3">
    <name type="scientific">Paxillus involutus ATCC 200175</name>
    <dbReference type="NCBI Taxonomy" id="664439"/>
    <lineage>
        <taxon>Eukaryota</taxon>
        <taxon>Fungi</taxon>
        <taxon>Dikarya</taxon>
        <taxon>Basidiomycota</taxon>
        <taxon>Agaricomycotina</taxon>
        <taxon>Agaricomycetes</taxon>
        <taxon>Agaricomycetidae</taxon>
        <taxon>Boletales</taxon>
        <taxon>Paxilineae</taxon>
        <taxon>Paxillaceae</taxon>
        <taxon>Paxillus</taxon>
    </lineage>
</organism>
<accession>A0A0C9TK14</accession>
<dbReference type="Proteomes" id="UP000053647">
    <property type="component" value="Unassembled WGS sequence"/>
</dbReference>
<sequence>MPSLGHTALLLRHTRSCPPFSKIRFVYSSFVRFVNAPHVGRLHTPRKLSVSKTAVHTNPLTFGGDHVPLDEGVYNTDGCVVCVRTYPTFFIISGKVGRGSAELQCNKRFDIDASQYGTALTSLPALNDSSSLAKTSPFTGKHVSLQGISTGFPDGHRMIMVNDISFRLANSFVPSPDSQPSTNLKPCDREGKGKGLKKARRANVVRN</sequence>
<feature type="region of interest" description="Disordered" evidence="1">
    <location>
        <begin position="172"/>
        <end position="207"/>
    </location>
</feature>
<feature type="compositionally biased region" description="Polar residues" evidence="1">
    <location>
        <begin position="172"/>
        <end position="184"/>
    </location>
</feature>
<evidence type="ECO:0000313" key="3">
    <source>
        <dbReference type="Proteomes" id="UP000053647"/>
    </source>
</evidence>
<proteinExistence type="predicted"/>
<dbReference type="HOGENOM" id="CLU_1326762_0_0_1"/>
<keyword evidence="3" id="KW-1185">Reference proteome</keyword>
<name>A0A0C9TK14_PAXIN</name>
<dbReference type="OrthoDB" id="2680056at2759"/>
<reference evidence="2 3" key="1">
    <citation type="submission" date="2014-06" db="EMBL/GenBank/DDBJ databases">
        <authorList>
            <consortium name="DOE Joint Genome Institute"/>
            <person name="Kuo A."/>
            <person name="Kohler A."/>
            <person name="Nagy L.G."/>
            <person name="Floudas D."/>
            <person name="Copeland A."/>
            <person name="Barry K.W."/>
            <person name="Cichocki N."/>
            <person name="Veneault-Fourrey C."/>
            <person name="LaButti K."/>
            <person name="Lindquist E.A."/>
            <person name="Lipzen A."/>
            <person name="Lundell T."/>
            <person name="Morin E."/>
            <person name="Murat C."/>
            <person name="Sun H."/>
            <person name="Tunlid A."/>
            <person name="Henrissat B."/>
            <person name="Grigoriev I.V."/>
            <person name="Hibbett D.S."/>
            <person name="Martin F."/>
            <person name="Nordberg H.P."/>
            <person name="Cantor M.N."/>
            <person name="Hua S.X."/>
        </authorList>
    </citation>
    <scope>NUCLEOTIDE SEQUENCE [LARGE SCALE GENOMIC DNA]</scope>
    <source>
        <strain evidence="2 3">ATCC 200175</strain>
    </source>
</reference>
<dbReference type="EMBL" id="KN819335">
    <property type="protein sequence ID" value="KIJ15985.1"/>
    <property type="molecule type" value="Genomic_DNA"/>
</dbReference>
<protein>
    <submittedName>
        <fullName evidence="2">Uncharacterized protein</fullName>
    </submittedName>
</protein>
<evidence type="ECO:0000313" key="2">
    <source>
        <dbReference type="EMBL" id="KIJ15985.1"/>
    </source>
</evidence>
<gene>
    <name evidence="2" type="ORF">PAXINDRAFT_11556</name>
</gene>